<dbReference type="PROSITE" id="PS51186">
    <property type="entry name" value="GNAT"/>
    <property type="match status" value="1"/>
</dbReference>
<proteinExistence type="predicted"/>
<dbReference type="EC" id="2.3.1.-" evidence="2"/>
<dbReference type="Pfam" id="PF00583">
    <property type="entry name" value="Acetyltransf_1"/>
    <property type="match status" value="1"/>
</dbReference>
<keyword evidence="2" id="KW-0808">Transferase</keyword>
<dbReference type="InterPro" id="IPR000182">
    <property type="entry name" value="GNAT_dom"/>
</dbReference>
<dbReference type="SUPFAM" id="SSF55729">
    <property type="entry name" value="Acyl-CoA N-acyltransferases (Nat)"/>
    <property type="match status" value="1"/>
</dbReference>
<protein>
    <submittedName>
        <fullName evidence="2">GNAT family N-acetyltransferase</fullName>
        <ecNumber evidence="2">2.3.1.-</ecNumber>
    </submittedName>
</protein>
<dbReference type="GO" id="GO:0016746">
    <property type="term" value="F:acyltransferase activity"/>
    <property type="evidence" value="ECO:0007669"/>
    <property type="project" value="UniProtKB-KW"/>
</dbReference>
<gene>
    <name evidence="2" type="ORF">Q8791_21480</name>
</gene>
<evidence type="ECO:0000259" key="1">
    <source>
        <dbReference type="PROSITE" id="PS51186"/>
    </source>
</evidence>
<accession>A0ABU7KC32</accession>
<dbReference type="RefSeq" id="WP_330093563.1">
    <property type="nucleotide sequence ID" value="NZ_JAUZMY010000023.1"/>
</dbReference>
<dbReference type="EMBL" id="JAUZMY010000023">
    <property type="protein sequence ID" value="MEE2039795.1"/>
    <property type="molecule type" value="Genomic_DNA"/>
</dbReference>
<sequence length="173" mass="19279">MTITTWYLESHDPADLRPAREPGADLRFSRAEMPSPLLSRFMHGGEVGGDWEGSDGLGLSAEQWREWVDHPGRETWVLYEGDTPAGHAELDAQPDGAVEIAYLGLVPGFLGRGMGGHMLTLALERAWDLAGRWPDREPTRRVWLHTCSLDGEHALANYLARGLRVYEETTEQG</sequence>
<name>A0ABU7KC32_9ACTN</name>
<keyword evidence="3" id="KW-1185">Reference proteome</keyword>
<organism evidence="2 3">
    <name type="scientific">Nocardiopsis codii</name>
    <dbReference type="NCBI Taxonomy" id="3065942"/>
    <lineage>
        <taxon>Bacteria</taxon>
        <taxon>Bacillati</taxon>
        <taxon>Actinomycetota</taxon>
        <taxon>Actinomycetes</taxon>
        <taxon>Streptosporangiales</taxon>
        <taxon>Nocardiopsidaceae</taxon>
        <taxon>Nocardiopsis</taxon>
    </lineage>
</organism>
<comment type="caution">
    <text evidence="2">The sequence shown here is derived from an EMBL/GenBank/DDBJ whole genome shotgun (WGS) entry which is preliminary data.</text>
</comment>
<keyword evidence="2" id="KW-0012">Acyltransferase</keyword>
<dbReference type="Gene3D" id="3.40.630.30">
    <property type="match status" value="1"/>
</dbReference>
<dbReference type="InterPro" id="IPR016181">
    <property type="entry name" value="Acyl_CoA_acyltransferase"/>
</dbReference>
<reference evidence="2 3" key="1">
    <citation type="submission" date="2023-08" db="EMBL/GenBank/DDBJ databases">
        <authorList>
            <person name="Girao M."/>
            <person name="Carvalho M.F."/>
        </authorList>
    </citation>
    <scope>NUCLEOTIDE SEQUENCE [LARGE SCALE GENOMIC DNA]</scope>
    <source>
        <strain evidence="2 3">CT-R113</strain>
    </source>
</reference>
<evidence type="ECO:0000313" key="2">
    <source>
        <dbReference type="EMBL" id="MEE2039795.1"/>
    </source>
</evidence>
<feature type="domain" description="N-acetyltransferase" evidence="1">
    <location>
        <begin position="14"/>
        <end position="173"/>
    </location>
</feature>
<dbReference type="Proteomes" id="UP001356095">
    <property type="component" value="Unassembled WGS sequence"/>
</dbReference>
<evidence type="ECO:0000313" key="3">
    <source>
        <dbReference type="Proteomes" id="UP001356095"/>
    </source>
</evidence>